<evidence type="ECO:0000256" key="1">
    <source>
        <dbReference type="ARBA" id="ARBA00004240"/>
    </source>
</evidence>
<dbReference type="Gene3D" id="1.50.10.10">
    <property type="match status" value="1"/>
</dbReference>
<keyword evidence="6" id="KW-0106">Calcium</keyword>
<evidence type="ECO:0000313" key="9">
    <source>
        <dbReference type="EMBL" id="KAF2119676.1"/>
    </source>
</evidence>
<dbReference type="InterPro" id="IPR044674">
    <property type="entry name" value="EDEM1/2/3"/>
</dbReference>
<evidence type="ECO:0000256" key="3">
    <source>
        <dbReference type="ARBA" id="ARBA00022824"/>
    </source>
</evidence>
<keyword evidence="3" id="KW-0256">Endoplasmic reticulum</keyword>
<name>A0A6A5ZKK0_9PLEO</name>
<evidence type="ECO:0000256" key="8">
    <source>
        <dbReference type="SAM" id="MobiDB-lite"/>
    </source>
</evidence>
<dbReference type="SUPFAM" id="SSF48225">
    <property type="entry name" value="Seven-hairpin glycosidases"/>
    <property type="match status" value="1"/>
</dbReference>
<feature type="active site" evidence="5">
    <location>
        <position position="327"/>
    </location>
</feature>
<dbReference type="PANTHER" id="PTHR45679:SF5">
    <property type="entry name" value="ER DEGRADATION-ENHANCING ALPHA-MANNOSIDASE-LIKE PROTEIN 1"/>
    <property type="match status" value="1"/>
</dbReference>
<dbReference type="OrthoDB" id="8118055at2759"/>
<evidence type="ECO:0000256" key="2">
    <source>
        <dbReference type="ARBA" id="ARBA00007658"/>
    </source>
</evidence>
<keyword evidence="6" id="KW-0479">Metal-binding</keyword>
<dbReference type="GO" id="GO:0005509">
    <property type="term" value="F:calcium ion binding"/>
    <property type="evidence" value="ECO:0007669"/>
    <property type="project" value="InterPro"/>
</dbReference>
<dbReference type="GO" id="GO:1904380">
    <property type="term" value="P:endoplasmic reticulum mannose trimming"/>
    <property type="evidence" value="ECO:0007669"/>
    <property type="project" value="InterPro"/>
</dbReference>
<evidence type="ECO:0000256" key="4">
    <source>
        <dbReference type="ARBA" id="ARBA00023180"/>
    </source>
</evidence>
<dbReference type="GO" id="GO:0004571">
    <property type="term" value="F:mannosyl-oligosaccharide 1,2-alpha-mannosidase activity"/>
    <property type="evidence" value="ECO:0007669"/>
    <property type="project" value="InterPro"/>
</dbReference>
<dbReference type="EMBL" id="ML977315">
    <property type="protein sequence ID" value="KAF2119676.1"/>
    <property type="molecule type" value="Genomic_DNA"/>
</dbReference>
<evidence type="ECO:0000313" key="10">
    <source>
        <dbReference type="Proteomes" id="UP000799770"/>
    </source>
</evidence>
<dbReference type="PRINTS" id="PR00747">
    <property type="entry name" value="GLYHDRLASE47"/>
</dbReference>
<feature type="binding site" evidence="6">
    <location>
        <position position="545"/>
    </location>
    <ligand>
        <name>Ca(2+)</name>
        <dbReference type="ChEBI" id="CHEBI:29108"/>
    </ligand>
</feature>
<keyword evidence="7 9" id="KW-0378">Hydrolase</keyword>
<feature type="region of interest" description="Disordered" evidence="8">
    <location>
        <begin position="979"/>
        <end position="1040"/>
    </location>
</feature>
<feature type="active site" description="Proton donor" evidence="5">
    <location>
        <position position="438"/>
    </location>
</feature>
<dbReference type="GO" id="GO:0005975">
    <property type="term" value="P:carbohydrate metabolic process"/>
    <property type="evidence" value="ECO:0007669"/>
    <property type="project" value="InterPro"/>
</dbReference>
<evidence type="ECO:0000256" key="5">
    <source>
        <dbReference type="PIRSR" id="PIRSR601382-1"/>
    </source>
</evidence>
<proteinExistence type="inferred from homology"/>
<dbReference type="PANTHER" id="PTHR45679">
    <property type="entry name" value="ER DEGRADATION-ENHANCING ALPHA-MANNOSIDASE-LIKE PROTEIN 2"/>
    <property type="match status" value="1"/>
</dbReference>
<gene>
    <name evidence="9" type="ORF">BDV96DRAFT_568033</name>
</gene>
<comment type="subcellular location">
    <subcellularLocation>
        <location evidence="1">Endoplasmic reticulum</location>
    </subcellularLocation>
</comment>
<dbReference type="Proteomes" id="UP000799770">
    <property type="component" value="Unassembled WGS sequence"/>
</dbReference>
<dbReference type="InterPro" id="IPR036026">
    <property type="entry name" value="Seven-hairpin_glycosidases"/>
</dbReference>
<dbReference type="InterPro" id="IPR012341">
    <property type="entry name" value="6hp_glycosidase-like_sf"/>
</dbReference>
<dbReference type="EC" id="3.2.1.-" evidence="7"/>
<evidence type="ECO:0000256" key="7">
    <source>
        <dbReference type="RuleBase" id="RU361193"/>
    </source>
</evidence>
<keyword evidence="10" id="KW-1185">Reference proteome</keyword>
<organism evidence="9 10">
    <name type="scientific">Lophiotrema nucula</name>
    <dbReference type="NCBI Taxonomy" id="690887"/>
    <lineage>
        <taxon>Eukaryota</taxon>
        <taxon>Fungi</taxon>
        <taxon>Dikarya</taxon>
        <taxon>Ascomycota</taxon>
        <taxon>Pezizomycotina</taxon>
        <taxon>Dothideomycetes</taxon>
        <taxon>Pleosporomycetidae</taxon>
        <taxon>Pleosporales</taxon>
        <taxon>Lophiotremataceae</taxon>
        <taxon>Lophiotrema</taxon>
    </lineage>
</organism>
<keyword evidence="7" id="KW-0326">Glycosidase</keyword>
<dbReference type="GO" id="GO:0016020">
    <property type="term" value="C:membrane"/>
    <property type="evidence" value="ECO:0007669"/>
    <property type="project" value="InterPro"/>
</dbReference>
<evidence type="ECO:0000256" key="6">
    <source>
        <dbReference type="PIRSR" id="PIRSR601382-2"/>
    </source>
</evidence>
<keyword evidence="4" id="KW-0325">Glycoprotein</keyword>
<feature type="active site" evidence="5">
    <location>
        <position position="459"/>
    </location>
</feature>
<feature type="compositionally biased region" description="Pro residues" evidence="8">
    <location>
        <begin position="1026"/>
        <end position="1037"/>
    </location>
</feature>
<dbReference type="AlphaFoldDB" id="A0A6A5ZKK0"/>
<reference evidence="9" key="1">
    <citation type="journal article" date="2020" name="Stud. Mycol.">
        <title>101 Dothideomycetes genomes: a test case for predicting lifestyles and emergence of pathogens.</title>
        <authorList>
            <person name="Haridas S."/>
            <person name="Albert R."/>
            <person name="Binder M."/>
            <person name="Bloem J."/>
            <person name="Labutti K."/>
            <person name="Salamov A."/>
            <person name="Andreopoulos B."/>
            <person name="Baker S."/>
            <person name="Barry K."/>
            <person name="Bills G."/>
            <person name="Bluhm B."/>
            <person name="Cannon C."/>
            <person name="Castanera R."/>
            <person name="Culley D."/>
            <person name="Daum C."/>
            <person name="Ezra D."/>
            <person name="Gonzalez J."/>
            <person name="Henrissat B."/>
            <person name="Kuo A."/>
            <person name="Liang C."/>
            <person name="Lipzen A."/>
            <person name="Lutzoni F."/>
            <person name="Magnuson J."/>
            <person name="Mondo S."/>
            <person name="Nolan M."/>
            <person name="Ohm R."/>
            <person name="Pangilinan J."/>
            <person name="Park H.-J."/>
            <person name="Ramirez L."/>
            <person name="Alfaro M."/>
            <person name="Sun H."/>
            <person name="Tritt A."/>
            <person name="Yoshinaga Y."/>
            <person name="Zwiers L.-H."/>
            <person name="Turgeon B."/>
            <person name="Goodwin S."/>
            <person name="Spatafora J."/>
            <person name="Crous P."/>
            <person name="Grigoriev I."/>
        </authorList>
    </citation>
    <scope>NUCLEOTIDE SEQUENCE</scope>
    <source>
        <strain evidence="9">CBS 627.86</strain>
    </source>
</reference>
<dbReference type="InterPro" id="IPR001382">
    <property type="entry name" value="Glyco_hydro_47"/>
</dbReference>
<dbReference type="GO" id="GO:0036503">
    <property type="term" value="P:ERAD pathway"/>
    <property type="evidence" value="ECO:0007669"/>
    <property type="project" value="UniProtKB-ARBA"/>
</dbReference>
<dbReference type="UniPathway" id="UPA00378"/>
<accession>A0A6A5ZKK0</accession>
<comment type="cofactor">
    <cofactor evidence="6">
        <name>Ca(2+)</name>
        <dbReference type="ChEBI" id="CHEBI:29108"/>
    </cofactor>
</comment>
<sequence>MRLSLPCGESPISIYSSWRILNLCSQETRDIFYHGFDNYMKHAFPEDELRPLSCAPLTRDRQNPAHIEVNDVLGNYSLTLIDSLSTLAILASSPPPVQGGRNKPLEDFQDGIKELVEHYGDGSEGPEGQGKRARGFDLDSKVQVFETVIRGVGGLLSAHQFAVGDLPIRGYEATTQSRKGQEGIFWRNGLVYDGQLLRLATDLANRLMPAFYTPTGLPYPRVNLRHGIPFYANSPYNTDAEHGQCLKDRNQKGAEITETCAAGAGSLMLEFSTLSRLTGDSQYETAAKNAFWAVWHRRSNIGLVGAGIDSETGEWVSPYTGIGAGIDSFFEYSLKTHILLSGLPYDRRHPDVDSPDAFLKAWQDAHDGIKRHVYRGATHQHPHYIQVDLYTGAMRAFWVDSLSAFYQGLLTLAGELNEAIETHLLYTALWTRYSAMPERWSTSSGNIESGLRWWGGRPEFIESTWYLYRATMDPWYLHVGEMALRDIKRRCFTKCGWAGLQDVRTGDKTDRMESFFLGETAKYLYLLFDPTHPLNTWDAPFVFTTEGHPLIIPKRVRQEKSGLPEAPLQHWPPEVGVCALPPEPVPFSISATAARPDIFHAASLARLHLMPTIETLDSPLVEFNADHPSISMSDVRSPSNYTYYPWTLPPELVPQNGMSSVMASRSTFDLSFPNLPNTVQMGALQRVHEGILVNSMSGLRLGMVREKDSYQGKPEIMLDEQFRIYAISNVALGRDEKVYMQRSTINDFNPLDPFFTRTRDPASLDLMVDAPPLPVTPPSSTSLEELLDEALGEKTNLSQLDISDTIEIDVNAEDLEEPGYFSSLLSSLQSLLSAPATSEASTSTSTPKPSKEPEIQRHALHATLPTGPGAAPLPDVSDPELQYSDTNPLIWHSMYVHLDTLCDGKLAPEIARSHQIIVIPRGGCSFSQKLHNIPAYPPKGDSLQLVIIVSFPEHEVPDWDWETLVEDLEDDYVAEEEDIKAKGGMGKKAKEQTSGKQTNPQGKNVEADDEPEPKKPHSKMTNRKPQSPPKNDPPPTAIPLVQPLLDESQYTPSGLPRPNPIPLIMVSGGEETIALFKRATAIGVRRRYYFLSQGVKIANLIVL</sequence>
<comment type="similarity">
    <text evidence="2 7">Belongs to the glycosyl hydrolase 47 family.</text>
</comment>
<protein>
    <recommendedName>
        <fullName evidence="7">alpha-1,2-Mannosidase</fullName>
        <ecNumber evidence="7">3.2.1.-</ecNumber>
    </recommendedName>
</protein>
<dbReference type="GO" id="GO:0044322">
    <property type="term" value="C:endoplasmic reticulum quality control compartment"/>
    <property type="evidence" value="ECO:0007669"/>
    <property type="project" value="GOC"/>
</dbReference>
<dbReference type="Pfam" id="PF01532">
    <property type="entry name" value="Glyco_hydro_47"/>
    <property type="match status" value="1"/>
</dbReference>
<feature type="active site" description="Proton donor" evidence="5">
    <location>
        <position position="146"/>
    </location>
</feature>